<dbReference type="Proteomes" id="UP000460558">
    <property type="component" value="Unassembled WGS sequence"/>
</dbReference>
<keyword evidence="2" id="KW-1185">Reference proteome</keyword>
<sequence length="1508" mass="164316">MIRSDVGDQLTLLKTERRSSSLVGTIAVSDYAHPDDGTRQRLRRPRLEEVRRRFTESVRGELGFGENLPVDRGGSTRRHLWAGLAEFLADSAERKILYWTGHGVQRGEEGYFLACSDSWRSGDFQPDRAVSLVDLVGRLLRPEYETDTLLIVDACSSHGYNSLNEALRHALDLERNTAVYRARESRRSGFAVIGTSGADAQVPEGRWVQWLEEALAKPDFVAPDHARPFEPSALYLPLPYLRDAVDAEAAVAGLDDPAQRPGYIEVRALPNNFLDNPYFHASDRPEYRPAVMTRRKPWIEAEQFGLEEESHLNRHFAGRRDALSRIVRWMETHPKGLLAVTGLAGTGKTALLGRLALTSLQSWRETLGPKPDPATLPRAGTVHAALSCRGQSAPSLAASLREVLAHVDGAPPLPGEWVTSKTYADAFKELVDRAGSVNLLFDALDEALPDQAHDIARHLLNPLSGLPGVRVIVGTRAQPRRRTTAHTEEESLLDTLEQSVEPVVLGDDAEARASITGMAMSVLDAEHSPYRGNGRRKEDRDWTAETIAAQSQGSFLVARLAATELSRRTRVVTEADLLSWIRNGGMDLRRRLAEETGHLERQPGTERAREVLRALAVIQGAGLTPDSTWLTLSNALRDDGTPELTLKDLRQVCRNADGGIVATRKDGGREAANRVRHQLAHPSYGDFFLSDAGLSTEDAHRRVVETLRAQAGTDWSGADDYTFGYLGAHAAQVGPAVLRELFQDVHFVMRTNPDVMLPLAAGLARSCDGAALYGRVAGSFPRTPAPLSLPALLARKALTSAVAFVSHREATYRALQRSDGFLPWQEYWTDVRPAPLEWRCAAPLGGARALSWRAGTGVAALPPADTLTAGGLGEIQVLHPESGARLLTRRLPRSGGERGSILSEVREVGAGPRWATVARDDQAVYFWRAGARVPDQEYRWGGTVRALAIAEMATETVALAADGSRIWVWFWKSGMQQLGTHLADIRTVDVRHLAALTMGTRLFVLAAGERAELFEVDRPVNRVGGLRAERVELGALDYPALAAAAARTPRRGTTPERGWLAVSDGHQVRVWCCETGDGVHGVHGAPPTVRRVARFRSKAQGLAFGGHGDELLLAGYEEVAVRIWSVEEPGRETAFQLDAPRQGAMAFEPRGQGLLAVADGPDIRFVDVGPALEAGHETLRRPSNERPAVALAPAPGGPPLLCRTWGDRVRVSRPERGAPASHPATELTHERRVTAVDSVRVADGWAVAAAAGRTVRLWRLGEDLSVVAHQDIALGGDAGQPARALSLVGDPSRATLRLCVPDGRRLTRYEIPVGVPSAGHTTGEISTDSGFCGIDARIMRDGTYWIAGDLGDQLRVWREHEEGMEQSIRMGATPACLALGELYDEEDAESLPLLAWADGGSVYVKDCSGEGLHPPERLGGFFPQVTSLVFAGPVERPVLLLCTERTISPAWDVWSKRWLDGPGIPSRGYKVQAVDTAPDPEGLVVALQGKDRCDLIRLPRTFFAADAR</sequence>
<evidence type="ECO:0000313" key="1">
    <source>
        <dbReference type="EMBL" id="MQS37736.1"/>
    </source>
</evidence>
<dbReference type="InterPro" id="IPR027417">
    <property type="entry name" value="P-loop_NTPase"/>
</dbReference>
<organism evidence="1 2">
    <name type="scientific">Streptomyces katsurahamanus</name>
    <dbReference type="NCBI Taxonomy" id="2577098"/>
    <lineage>
        <taxon>Bacteria</taxon>
        <taxon>Bacillati</taxon>
        <taxon>Actinomycetota</taxon>
        <taxon>Actinomycetes</taxon>
        <taxon>Kitasatosporales</taxon>
        <taxon>Streptomycetaceae</taxon>
        <taxon>Streptomyces</taxon>
    </lineage>
</organism>
<dbReference type="Gene3D" id="3.40.50.300">
    <property type="entry name" value="P-loop containing nucleotide triphosphate hydrolases"/>
    <property type="match status" value="1"/>
</dbReference>
<proteinExistence type="predicted"/>
<dbReference type="SUPFAM" id="SSF52540">
    <property type="entry name" value="P-loop containing nucleoside triphosphate hydrolases"/>
    <property type="match status" value="1"/>
</dbReference>
<dbReference type="RefSeq" id="WP_153484792.1">
    <property type="nucleotide sequence ID" value="NZ_VDEQ01000210.1"/>
</dbReference>
<dbReference type="Gene3D" id="2.130.10.10">
    <property type="entry name" value="YVTN repeat-like/Quinoprotein amine dehydrogenase"/>
    <property type="match status" value="1"/>
</dbReference>
<gene>
    <name evidence="1" type="ORF">FFZ77_19515</name>
</gene>
<reference evidence="1 2" key="1">
    <citation type="submission" date="2019-06" db="EMBL/GenBank/DDBJ databases">
        <title>Comparative genomics and metabolomics analyses of clavulanic acid producing Streptomyces species provides insight into specialized metabolism and evolution of beta-lactam biosynthetic gene clusters.</title>
        <authorList>
            <person name="Moore M.A."/>
            <person name="Cruz-Morales P."/>
            <person name="Barona Gomez F."/>
            <person name="Kapil T."/>
        </authorList>
    </citation>
    <scope>NUCLEOTIDE SEQUENCE [LARGE SCALE GENOMIC DNA]</scope>
    <source>
        <strain evidence="1 2">T-272</strain>
    </source>
</reference>
<dbReference type="SUPFAM" id="SSF101908">
    <property type="entry name" value="Putative isomerase YbhE"/>
    <property type="match status" value="1"/>
</dbReference>
<protein>
    <submittedName>
        <fullName evidence="1">Peptidase C14 caspase catalytic subunit p20</fullName>
    </submittedName>
</protein>
<dbReference type="InterPro" id="IPR015943">
    <property type="entry name" value="WD40/YVTN_repeat-like_dom_sf"/>
</dbReference>
<accession>A0ABW9NX73</accession>
<name>A0ABW9NX73_9ACTN</name>
<evidence type="ECO:0000313" key="2">
    <source>
        <dbReference type="Proteomes" id="UP000460558"/>
    </source>
</evidence>
<comment type="caution">
    <text evidence="1">The sequence shown here is derived from an EMBL/GenBank/DDBJ whole genome shotgun (WGS) entry which is preliminary data.</text>
</comment>
<dbReference type="EMBL" id="VDEQ01000210">
    <property type="protein sequence ID" value="MQS37736.1"/>
    <property type="molecule type" value="Genomic_DNA"/>
</dbReference>